<accession>A0ABN7STD0</accession>
<keyword evidence="2" id="KW-1185">Reference proteome</keyword>
<reference evidence="1 2" key="1">
    <citation type="submission" date="2021-04" db="EMBL/GenBank/DDBJ databases">
        <authorList>
            <person name="Bliznina A."/>
        </authorList>
    </citation>
    <scope>NUCLEOTIDE SEQUENCE [LARGE SCALE GENOMIC DNA]</scope>
</reference>
<gene>
    <name evidence="1" type="ORF">OKIOD_LOCUS11946</name>
</gene>
<evidence type="ECO:0000313" key="1">
    <source>
        <dbReference type="EMBL" id="CAG5107159.1"/>
    </source>
</evidence>
<sequence>MSGMIRLARRELCQTQKLLATREPIDFVARPAKRVPRQHKTPITAEEYTGREPGMINHKGKGHTDIKSAKKCPWCKESTVSGRPAIVCSVYPTHNWIYNADKYPFGQSHWNKESKLDKEDKNRHQDEKWRVIDTRRIPADPFTRLDRYFDRKMHLGATDPWRMTTPVSHKVAGWAAKYGTKPC</sequence>
<name>A0ABN7STD0_OIKDI</name>
<dbReference type="Proteomes" id="UP001158576">
    <property type="component" value="Chromosome 1"/>
</dbReference>
<dbReference type="EMBL" id="OU015566">
    <property type="protein sequence ID" value="CAG5107159.1"/>
    <property type="molecule type" value="Genomic_DNA"/>
</dbReference>
<proteinExistence type="predicted"/>
<protein>
    <submittedName>
        <fullName evidence="1">Oidioi.mRNA.OKI2018_I69.chr1.g3181.t1.cds</fullName>
    </submittedName>
</protein>
<evidence type="ECO:0000313" key="2">
    <source>
        <dbReference type="Proteomes" id="UP001158576"/>
    </source>
</evidence>
<organism evidence="1 2">
    <name type="scientific">Oikopleura dioica</name>
    <name type="common">Tunicate</name>
    <dbReference type="NCBI Taxonomy" id="34765"/>
    <lineage>
        <taxon>Eukaryota</taxon>
        <taxon>Metazoa</taxon>
        <taxon>Chordata</taxon>
        <taxon>Tunicata</taxon>
        <taxon>Appendicularia</taxon>
        <taxon>Copelata</taxon>
        <taxon>Oikopleuridae</taxon>
        <taxon>Oikopleura</taxon>
    </lineage>
</organism>